<evidence type="ECO:0000313" key="4">
    <source>
        <dbReference type="EMBL" id="KAL3118598.1"/>
    </source>
</evidence>
<accession>A0ABD2LTM4</accession>
<dbReference type="InterPro" id="IPR011992">
    <property type="entry name" value="EF-hand-dom_pair"/>
</dbReference>
<protein>
    <recommendedName>
        <fullName evidence="6">EF-hand domain-containing protein</fullName>
    </recommendedName>
</protein>
<evidence type="ECO:0000256" key="2">
    <source>
        <dbReference type="ARBA" id="ARBA00022737"/>
    </source>
</evidence>
<evidence type="ECO:0008006" key="6">
    <source>
        <dbReference type="Google" id="ProtNLM"/>
    </source>
</evidence>
<dbReference type="GO" id="GO:0005743">
    <property type="term" value="C:mitochondrial inner membrane"/>
    <property type="evidence" value="ECO:0007669"/>
    <property type="project" value="UniProtKB-SubCell"/>
</dbReference>
<comment type="caution">
    <text evidence="4">The sequence shown here is derived from an EMBL/GenBank/DDBJ whole genome shotgun (WGS) entry which is preliminary data.</text>
</comment>
<evidence type="ECO:0000313" key="5">
    <source>
        <dbReference type="Proteomes" id="UP001620626"/>
    </source>
</evidence>
<keyword evidence="2" id="KW-0677">Repeat</keyword>
<organism evidence="4 5">
    <name type="scientific">Heterodera trifolii</name>
    <dbReference type="NCBI Taxonomy" id="157864"/>
    <lineage>
        <taxon>Eukaryota</taxon>
        <taxon>Metazoa</taxon>
        <taxon>Ecdysozoa</taxon>
        <taxon>Nematoda</taxon>
        <taxon>Chromadorea</taxon>
        <taxon>Rhabditida</taxon>
        <taxon>Tylenchina</taxon>
        <taxon>Tylenchomorpha</taxon>
        <taxon>Tylenchoidea</taxon>
        <taxon>Heteroderidae</taxon>
        <taxon>Heteroderinae</taxon>
        <taxon>Heterodera</taxon>
    </lineage>
</organism>
<proteinExistence type="predicted"/>
<gene>
    <name evidence="4" type="ORF">niasHT_005813</name>
</gene>
<name>A0ABD2LTM4_9BILA</name>
<dbReference type="EMBL" id="JBICBT010000274">
    <property type="protein sequence ID" value="KAL3118598.1"/>
    <property type="molecule type" value="Genomic_DNA"/>
</dbReference>
<dbReference type="PANTHER" id="PTHR12294">
    <property type="entry name" value="EF HAND DOMAIN FAMILY A1,A2-RELATED"/>
    <property type="match status" value="1"/>
</dbReference>
<dbReference type="PANTHER" id="PTHR12294:SF13">
    <property type="entry name" value="MITOCHONDRIAL CALCIUM UPTAKE 3, ISOFORM D"/>
    <property type="match status" value="1"/>
</dbReference>
<keyword evidence="3" id="KW-0472">Membrane</keyword>
<evidence type="ECO:0000256" key="1">
    <source>
        <dbReference type="ARBA" id="ARBA00004273"/>
    </source>
</evidence>
<dbReference type="Proteomes" id="UP001620626">
    <property type="component" value="Unassembled WGS sequence"/>
</dbReference>
<keyword evidence="5" id="KW-1185">Reference proteome</keyword>
<dbReference type="SUPFAM" id="SSF47473">
    <property type="entry name" value="EF-hand"/>
    <property type="match status" value="1"/>
</dbReference>
<sequence>MGLNGSQFLCRGVTLQQFSMFLNNLEDKAVRLYSLADIPVSQSEFIRAVKCSTGFLLDSALVRVIYKILDANAVDKLSYREFIAVMSDRLSRGLKSNGRSKCFG</sequence>
<reference evidence="4 5" key="1">
    <citation type="submission" date="2024-10" db="EMBL/GenBank/DDBJ databases">
        <authorList>
            <person name="Kim D."/>
        </authorList>
    </citation>
    <scope>NUCLEOTIDE SEQUENCE [LARGE SCALE GENOMIC DNA]</scope>
    <source>
        <strain evidence="4">BH-2024</strain>
    </source>
</reference>
<dbReference type="InterPro" id="IPR039800">
    <property type="entry name" value="MICU1/2/3"/>
</dbReference>
<comment type="subcellular location">
    <subcellularLocation>
        <location evidence="1">Mitochondrion inner membrane</location>
    </subcellularLocation>
</comment>
<evidence type="ECO:0000256" key="3">
    <source>
        <dbReference type="ARBA" id="ARBA00023136"/>
    </source>
</evidence>
<dbReference type="AlphaFoldDB" id="A0ABD2LTM4"/>